<accession>D1YW03</accession>
<dbReference type="KEGG" id="mpd:MCP_0553"/>
<dbReference type="Pfam" id="PF09871">
    <property type="entry name" value="DUF2098"/>
    <property type="match status" value="1"/>
</dbReference>
<keyword evidence="3" id="KW-1185">Reference proteome</keyword>
<evidence type="ECO:0000313" key="3">
    <source>
        <dbReference type="Proteomes" id="UP000001882"/>
    </source>
</evidence>
<dbReference type="OrthoDB" id="52973at2157"/>
<dbReference type="RefSeq" id="WP_012899305.1">
    <property type="nucleotide sequence ID" value="NC_013665.1"/>
</dbReference>
<dbReference type="InParanoid" id="D1YW03"/>
<dbReference type="eggNOG" id="arCOG04846">
    <property type="taxonomic scope" value="Archaea"/>
</dbReference>
<reference evidence="2 3" key="2">
    <citation type="journal article" date="2008" name="Int. J. Syst. Evol. Microbiol.">
        <title>Methanocella paludicola gen. nov., sp. nov., a methane-producing archaeon, the first isolate of the lineage 'Rice Cluster I', and proposal of the new archaeal order Methanocellales ord. nov.</title>
        <authorList>
            <person name="Sakai S."/>
            <person name="Imachi H."/>
            <person name="Hanada S."/>
            <person name="Ohashi A."/>
            <person name="Harada H."/>
            <person name="Kamagata Y."/>
        </authorList>
    </citation>
    <scope>NUCLEOTIDE SEQUENCE [LARGE SCALE GENOMIC DNA]</scope>
    <source>
        <strain evidence="3">DSM 17711 / JCM 13418 / NBRC 101707 / SANAE</strain>
    </source>
</reference>
<dbReference type="PIRSF" id="PIRSF037053">
    <property type="entry name" value="UCP037053"/>
    <property type="match status" value="1"/>
</dbReference>
<dbReference type="Proteomes" id="UP000001882">
    <property type="component" value="Chromosome"/>
</dbReference>
<dbReference type="GeneID" id="8680617"/>
<feature type="coiled-coil region" evidence="1">
    <location>
        <begin position="73"/>
        <end position="100"/>
    </location>
</feature>
<reference evidence="2 3" key="1">
    <citation type="journal article" date="2007" name="Appl. Environ. Microbiol.">
        <title>Isolation of key methanogens for global methane emission from rice paddy fields: a novel isolate affiliated with the clone cluster rice cluster I.</title>
        <authorList>
            <person name="Sakai S."/>
            <person name="Imachi H."/>
            <person name="Sekiguchi Y."/>
            <person name="Ohashi A."/>
            <person name="Harada H."/>
            <person name="Kamagata Y."/>
        </authorList>
    </citation>
    <scope>NUCLEOTIDE SEQUENCE [LARGE SCALE GENOMIC DNA]</scope>
    <source>
        <strain evidence="3">DSM 17711 / JCM 13418 / NBRC 101707 / SANAE</strain>
    </source>
</reference>
<gene>
    <name evidence="2" type="ordered locus">MCP_0553</name>
</gene>
<sequence>MEASESITANDLYGKPITVGATVKYVSTRTVGKVVEMKRENDKTWALLDKTRLYYDTRYLEVTAADATEEEDETAARVDMEEVEKKIRSMEDALKVKDINMDTSCEGGG</sequence>
<dbReference type="STRING" id="304371.MCP_0553"/>
<organism evidence="2 3">
    <name type="scientific">Methanocella paludicola (strain DSM 17711 / JCM 13418 / NBRC 101707 / SANAE)</name>
    <dbReference type="NCBI Taxonomy" id="304371"/>
    <lineage>
        <taxon>Archaea</taxon>
        <taxon>Methanobacteriati</taxon>
        <taxon>Methanobacteriota</taxon>
        <taxon>Stenosarchaea group</taxon>
        <taxon>Methanomicrobia</taxon>
        <taxon>Methanocellales</taxon>
        <taxon>Methanocellaceae</taxon>
        <taxon>Methanocella</taxon>
    </lineage>
</organism>
<dbReference type="InterPro" id="IPR019209">
    <property type="entry name" value="DUF2098"/>
</dbReference>
<proteinExistence type="predicted"/>
<dbReference type="EMBL" id="AP011532">
    <property type="protein sequence ID" value="BAI60625.1"/>
    <property type="molecule type" value="Genomic_DNA"/>
</dbReference>
<dbReference type="InterPro" id="IPR017099">
    <property type="entry name" value="UCP037053"/>
</dbReference>
<dbReference type="AlphaFoldDB" id="D1YW03"/>
<evidence type="ECO:0008006" key="4">
    <source>
        <dbReference type="Google" id="ProtNLM"/>
    </source>
</evidence>
<evidence type="ECO:0000313" key="2">
    <source>
        <dbReference type="EMBL" id="BAI60625.1"/>
    </source>
</evidence>
<name>D1YW03_METPS</name>
<protein>
    <recommendedName>
        <fullName evidence="4">DUF2098 domain-containing protein</fullName>
    </recommendedName>
</protein>
<evidence type="ECO:0000256" key="1">
    <source>
        <dbReference type="SAM" id="Coils"/>
    </source>
</evidence>
<reference evidence="3" key="3">
    <citation type="journal article" date="2011" name="PLoS ONE">
        <title>Genome sequence of a mesophilic hydrogenotrophic methanogen Methanocella paludicola, the first cultivated representative of the order Methanocellales.</title>
        <authorList>
            <person name="Sakai S."/>
            <person name="Takaki Y."/>
            <person name="Shimamura S."/>
            <person name="Sekine M."/>
            <person name="Tajima T."/>
            <person name="Kosugi H."/>
            <person name="Ichikawa N."/>
            <person name="Tasumi E."/>
            <person name="Hiraki A.T."/>
            <person name="Shimizu A."/>
            <person name="Kato Y."/>
            <person name="Nishiko R."/>
            <person name="Mori K."/>
            <person name="Fujita N."/>
            <person name="Imachi H."/>
            <person name="Takai K."/>
        </authorList>
    </citation>
    <scope>NUCLEOTIDE SEQUENCE [LARGE SCALE GENOMIC DNA]</scope>
    <source>
        <strain evidence="3">DSM 17711 / JCM 13418 / NBRC 101707 / SANAE</strain>
    </source>
</reference>
<keyword evidence="1" id="KW-0175">Coiled coil</keyword>